<reference evidence="3 4" key="1">
    <citation type="journal article" date="2019" name="ISME J.">
        <title>Genome analyses of uncultured TG2/ZB3 bacteria in 'Margulisbacteria' specifically attached to ectosymbiotic spirochetes of protists in the termite gut.</title>
        <authorList>
            <person name="Utami Y.D."/>
            <person name="Kuwahara H."/>
            <person name="Igai K."/>
            <person name="Murakami T."/>
            <person name="Sugaya K."/>
            <person name="Morikawa T."/>
            <person name="Nagura Y."/>
            <person name="Yuki M."/>
            <person name="Deevong P."/>
            <person name="Inoue T."/>
            <person name="Kihara K."/>
            <person name="Lo N."/>
            <person name="Yamada A."/>
            <person name="Ohkuma M."/>
            <person name="Hongoh Y."/>
        </authorList>
    </citation>
    <scope>NUCLEOTIDE SEQUENCE [LARGE SCALE GENOMIC DNA]</scope>
    <source>
        <strain evidence="3">NkOx7-02</strain>
    </source>
</reference>
<dbReference type="SUPFAM" id="SSF57997">
    <property type="entry name" value="Tropomyosin"/>
    <property type="match status" value="2"/>
</dbReference>
<name>A0A388TF89_9BACT</name>
<comment type="caution">
    <text evidence="3">The sequence shown here is derived from an EMBL/GenBank/DDBJ whole genome shotgun (WGS) entry which is preliminary data.</text>
</comment>
<organism evidence="3 4">
    <name type="scientific">Candidatus Termititenax persephonae</name>
    <dbReference type="NCBI Taxonomy" id="2218525"/>
    <lineage>
        <taxon>Bacteria</taxon>
        <taxon>Bacillati</taxon>
        <taxon>Candidatus Margulisiibacteriota</taxon>
        <taxon>Candidatus Termititenacia</taxon>
        <taxon>Candidatus Termititenacales</taxon>
        <taxon>Candidatus Termititenacaceae</taxon>
        <taxon>Candidatus Termititenax</taxon>
    </lineage>
</organism>
<evidence type="ECO:0000256" key="2">
    <source>
        <dbReference type="SAM" id="MobiDB-lite"/>
    </source>
</evidence>
<protein>
    <submittedName>
        <fullName evidence="3">SMC N superfamily protein</fullName>
    </submittedName>
</protein>
<evidence type="ECO:0000256" key="1">
    <source>
        <dbReference type="ARBA" id="ARBA00023054"/>
    </source>
</evidence>
<feature type="region of interest" description="Disordered" evidence="2">
    <location>
        <begin position="760"/>
        <end position="907"/>
    </location>
</feature>
<gene>
    <name evidence="3" type="ORF">NO2_0075</name>
</gene>
<sequence>MSEINELDNIGKAVFYAQNNSIQNPSQPEIIELGELQYIRRIADRQFHAVIDDYEFDEITSLSQEQLTRLYEFKDMIENLPADFVPEGFDIFHPDKNAQINPPILRGSLINIFYQYFYVLAEIDRYVAKYKESHPNEIYNPPTINSVAYAEVNQNQKTLGKTILATNIEVPAIIAIRYRDFLQKISETSGAPVDLSTQLDLLELIQGALAQTDATYLQAADLATCFYILNHAPTGEDYSAGLINVISGYHHARLDLFLGTNESKNVPANLRISALADGFDRTAKATWGKIQQQANAINTEVEPEPASRKINRSAQILRNRQEDVALLLLNAAHLNESEYIYNNNLLSNRQVAYLGEALISPVLKKLVQGEIDAGDLRASEEHNDMLGAYIHYQNAAAWLDLDHPDGIAKYLNLSYIESRFGPFNDNEEKAAWEKTIENLRKKFEQDFASYLGSDGGIAVRLQEAESRIKRIHTDLEAKDDIAGKLTILQNNQKYLELYYQLEKSALTFWREEIIAKAATLQDFLDMAQSPAFRTQSHEYLDTLPAIFAEQVLRLLSQPQNRVAAAELRKFQDILTAAYNTRDEQNRWLPKTLDPNHPVYRLLASLREWTPSPRQTRDAVQPTVSPKIVKTEKSVGETITIPSGVKTTSEYDGVEISDLHNQGNPYTVNREGYDNALTGYDNLKTAAENAQDAYDDAVTTLLDPASEEVEAKANAVEAATERVEEAAERVGEAEERVGEAEERVREAEERIEELEERVREAEERVGEMEERVGEMEERVGEMEERAGEAEERVGEAEERVGEAEERVGEAEERVGEAEERIGEAEERVGETGERVGEAEERVGETEERVGEAEERVGEAEERVGEMEERVGEMEERVGELEERVGEAEEKVGEAEEEVTSVESAFNEGDVGLPELENARDALQNAQDILQNAQDALQNAQDTLKNAQDTLKNDQDTLKNAQDALKDTQDALQNDQDALKDTQDALQNDQDALKDTQDALQNTQDILQNAQTTLTNADIAWQNAKDIFAAAQEAWTAALTTLASAQGNLTAAQEALPTVQNALAEAQAALVAAQAALQTAIGTLQAAQEALVAAQGDSQAAQTALQTAQDALLAIQGQCNELKQAWLDAQGAFLAAAPPDLIDYATLLTDLNGELFKDIYIHNATGQTIRLMDIIAGAQVIDTNGKIMGFLYNGVIWYITDEGKLVDTSDSGTYKITLNDDGTFTFEFTGDTPTLILGGREVGYIGSTNIMAGITKVISIDQNNDGTGVLHFANVTEAFFGIPELNPDGTPVLDSDGKPKIRKIKDFTLTPTGADEVTGAETQEVELTLDDIIMLVNNGAALYLKGPNGAKTLSLKDIVGAENIQPPEQPLEVSVTQQAGNDLLDTAIAPRGTITTSDLGKAKGFVSWGGQTATFESKIDYAAAGVSLNSETGAIYGAGTVTIPVTYLDEKLNTVTEYHTAYFPDYPPIFDLVGSALPDNLEIDFFSTTPSVHKRETFNADNSIFDHYRSGSYDGICLAPGKYYRFDDPVVVAAYQEIKEANAQQDPSISVGYEDLATLMALVALRKKYPKGFPSDQKERDKMREYLEKNYKLILSDTDLNGLSMYDLAVQAAPGIILDDSQAFLFATPQKGISLTTEVGVDYRPVGEEDLGLLEPYAKLKLKWNSLSGTLDAEFKYALKSITGLPSEASFEDNSASNFAYKLGYVFNVSETLKPFISVQGETHLPHNPAEWTASYFAFLAGVQGKTPLGKSDNPTDTSILSLDYNLGVGNQSTILENNGLQANALFFTGKAGLNIGEHWRFGLDATGLINNHWFLDSDSPYRAIDTHFASPTLRPYLRYTLPSINFENGGKLDISPETGSDVAKGNINLNIDLKLTTAKGIVFGLSPRATFTFFEPFFGGNKDLSVDWGGNFFVKIPKGWEFNVGVDVLPPTTGEQPQIKGKFFVEKKFDFFKNH</sequence>
<dbReference type="Gene3D" id="1.20.5.340">
    <property type="match status" value="2"/>
</dbReference>
<keyword evidence="4" id="KW-1185">Reference proteome</keyword>
<proteinExistence type="predicted"/>
<keyword evidence="1" id="KW-0175">Coiled coil</keyword>
<dbReference type="PANTHER" id="PTHR43049">
    <property type="entry name" value="EARLY ENDOSOME ANTIGEN"/>
    <property type="match status" value="1"/>
</dbReference>
<dbReference type="EMBL" id="BGZO01000001">
    <property type="protein sequence ID" value="GBR75396.1"/>
    <property type="molecule type" value="Genomic_DNA"/>
</dbReference>
<evidence type="ECO:0000313" key="4">
    <source>
        <dbReference type="Proteomes" id="UP000275925"/>
    </source>
</evidence>
<dbReference type="Gene3D" id="1.20.120.330">
    <property type="entry name" value="Nucleotidyltransferases domain 2"/>
    <property type="match status" value="1"/>
</dbReference>
<feature type="compositionally biased region" description="Basic and acidic residues" evidence="2">
    <location>
        <begin position="760"/>
        <end position="892"/>
    </location>
</feature>
<dbReference type="PANTHER" id="PTHR43049:SF1">
    <property type="entry name" value="EARLY ENDOSOME ANTIGEN"/>
    <property type="match status" value="1"/>
</dbReference>
<evidence type="ECO:0000313" key="3">
    <source>
        <dbReference type="EMBL" id="GBR75396.1"/>
    </source>
</evidence>
<dbReference type="Proteomes" id="UP000275925">
    <property type="component" value="Unassembled WGS sequence"/>
</dbReference>
<dbReference type="InterPro" id="IPR000533">
    <property type="entry name" value="Tropomyosin"/>
</dbReference>
<accession>A0A388TF89</accession>
<dbReference type="Pfam" id="PF00261">
    <property type="entry name" value="Tropomyosin"/>
    <property type="match status" value="1"/>
</dbReference>